<dbReference type="PANTHER" id="PTHR30266:SF2">
    <property type="entry name" value="LARGE-CONDUCTANCE MECHANOSENSITIVE CHANNEL"/>
    <property type="match status" value="1"/>
</dbReference>
<accession>A0A9D1GX34</accession>
<organism evidence="10 11">
    <name type="scientific">Candidatus Avipropionibacterium avicola</name>
    <dbReference type="NCBI Taxonomy" id="2840701"/>
    <lineage>
        <taxon>Bacteria</taxon>
        <taxon>Bacillati</taxon>
        <taxon>Actinomycetota</taxon>
        <taxon>Actinomycetes</taxon>
        <taxon>Propionibacteriales</taxon>
        <taxon>Propionibacteriaceae</taxon>
        <taxon>Propionibacteriaceae incertae sedis</taxon>
        <taxon>Candidatus Avipropionibacterium</taxon>
    </lineage>
</organism>
<keyword evidence="2" id="KW-0813">Transport</keyword>
<evidence type="ECO:0000313" key="11">
    <source>
        <dbReference type="Proteomes" id="UP000886842"/>
    </source>
</evidence>
<protein>
    <submittedName>
        <fullName evidence="10">Large conductance mechanosensitive channel protein MscL</fullName>
    </submittedName>
</protein>
<dbReference type="Proteomes" id="UP000886842">
    <property type="component" value="Unassembled WGS sequence"/>
</dbReference>
<keyword evidence="6" id="KW-0406">Ion transport</keyword>
<feature type="transmembrane region" description="Helical" evidence="9">
    <location>
        <begin position="65"/>
        <end position="86"/>
    </location>
</feature>
<dbReference type="InterPro" id="IPR036019">
    <property type="entry name" value="MscL_channel"/>
</dbReference>
<evidence type="ECO:0000256" key="2">
    <source>
        <dbReference type="ARBA" id="ARBA00022448"/>
    </source>
</evidence>
<evidence type="ECO:0000256" key="3">
    <source>
        <dbReference type="ARBA" id="ARBA00022475"/>
    </source>
</evidence>
<evidence type="ECO:0000256" key="8">
    <source>
        <dbReference type="ARBA" id="ARBA00023303"/>
    </source>
</evidence>
<keyword evidence="7 9" id="KW-0472">Membrane</keyword>
<dbReference type="InterPro" id="IPR037673">
    <property type="entry name" value="MSC/AndL"/>
</dbReference>
<dbReference type="InterPro" id="IPR001185">
    <property type="entry name" value="MS_channel"/>
</dbReference>
<dbReference type="Pfam" id="PF01741">
    <property type="entry name" value="MscL"/>
    <property type="match status" value="1"/>
</dbReference>
<keyword evidence="5 9" id="KW-1133">Transmembrane helix</keyword>
<proteinExistence type="predicted"/>
<gene>
    <name evidence="10" type="primary">mscL</name>
    <name evidence="10" type="ORF">IAA98_05390</name>
</gene>
<evidence type="ECO:0000256" key="4">
    <source>
        <dbReference type="ARBA" id="ARBA00022692"/>
    </source>
</evidence>
<dbReference type="GO" id="GO:0008381">
    <property type="term" value="F:mechanosensitive monoatomic ion channel activity"/>
    <property type="evidence" value="ECO:0007669"/>
    <property type="project" value="InterPro"/>
</dbReference>
<dbReference type="EMBL" id="DVLP01000162">
    <property type="protein sequence ID" value="HIT74999.1"/>
    <property type="molecule type" value="Genomic_DNA"/>
</dbReference>
<comment type="caution">
    <text evidence="10">The sequence shown here is derived from an EMBL/GenBank/DDBJ whole genome shotgun (WGS) entry which is preliminary data.</text>
</comment>
<dbReference type="SUPFAM" id="SSF81330">
    <property type="entry name" value="Gated mechanosensitive channel"/>
    <property type="match status" value="1"/>
</dbReference>
<dbReference type="PANTHER" id="PTHR30266">
    <property type="entry name" value="MECHANOSENSITIVE CHANNEL MSCL"/>
    <property type="match status" value="1"/>
</dbReference>
<keyword evidence="8" id="KW-0407">Ion channel</keyword>
<keyword evidence="4 9" id="KW-0812">Transmembrane</keyword>
<sequence>MKGFKEFLMQGNLIELAIAFIIGTAFAAVVTAFTGLILGIIAAIVGTPEVGQLLVGTPGHQVDLAPFINAVISFVIVAAAVYFGVVKPYEAFKARKKVEEPEAVVTSEELLAEIRDLLKTR</sequence>
<evidence type="ECO:0000256" key="7">
    <source>
        <dbReference type="ARBA" id="ARBA00023136"/>
    </source>
</evidence>
<name>A0A9D1GX34_9ACTN</name>
<evidence type="ECO:0000256" key="9">
    <source>
        <dbReference type="SAM" id="Phobius"/>
    </source>
</evidence>
<dbReference type="NCBIfam" id="TIGR00220">
    <property type="entry name" value="mscL"/>
    <property type="match status" value="1"/>
</dbReference>
<evidence type="ECO:0000256" key="5">
    <source>
        <dbReference type="ARBA" id="ARBA00022989"/>
    </source>
</evidence>
<dbReference type="Gene3D" id="1.10.1200.120">
    <property type="entry name" value="Large-conductance mechanosensitive channel, MscL, domain 1"/>
    <property type="match status" value="1"/>
</dbReference>
<evidence type="ECO:0000256" key="1">
    <source>
        <dbReference type="ARBA" id="ARBA00004141"/>
    </source>
</evidence>
<reference evidence="10" key="2">
    <citation type="journal article" date="2021" name="PeerJ">
        <title>Extensive microbial diversity within the chicken gut microbiome revealed by metagenomics and culture.</title>
        <authorList>
            <person name="Gilroy R."/>
            <person name="Ravi A."/>
            <person name="Getino M."/>
            <person name="Pursley I."/>
            <person name="Horton D.L."/>
            <person name="Alikhan N.F."/>
            <person name="Baker D."/>
            <person name="Gharbi K."/>
            <person name="Hall N."/>
            <person name="Watson M."/>
            <person name="Adriaenssens E.M."/>
            <person name="Foster-Nyarko E."/>
            <person name="Jarju S."/>
            <person name="Secka A."/>
            <person name="Antonio M."/>
            <person name="Oren A."/>
            <person name="Chaudhuri R.R."/>
            <person name="La Ragione R."/>
            <person name="Hildebrand F."/>
            <person name="Pallen M.J."/>
        </authorList>
    </citation>
    <scope>NUCLEOTIDE SEQUENCE</scope>
    <source>
        <strain evidence="10">ChiGjej1B1-24693</strain>
    </source>
</reference>
<reference evidence="10" key="1">
    <citation type="submission" date="2020-10" db="EMBL/GenBank/DDBJ databases">
        <authorList>
            <person name="Gilroy R."/>
        </authorList>
    </citation>
    <scope>NUCLEOTIDE SEQUENCE</scope>
    <source>
        <strain evidence="10">ChiGjej1B1-24693</strain>
    </source>
</reference>
<dbReference type="GO" id="GO:0016020">
    <property type="term" value="C:membrane"/>
    <property type="evidence" value="ECO:0007669"/>
    <property type="project" value="UniProtKB-SubCell"/>
</dbReference>
<keyword evidence="3" id="KW-1003">Cell membrane</keyword>
<dbReference type="AlphaFoldDB" id="A0A9D1GX34"/>
<evidence type="ECO:0000313" key="10">
    <source>
        <dbReference type="EMBL" id="HIT74999.1"/>
    </source>
</evidence>
<evidence type="ECO:0000256" key="6">
    <source>
        <dbReference type="ARBA" id="ARBA00023065"/>
    </source>
</evidence>
<feature type="transmembrane region" description="Helical" evidence="9">
    <location>
        <begin position="12"/>
        <end position="45"/>
    </location>
</feature>
<comment type="subcellular location">
    <subcellularLocation>
        <location evidence="1">Membrane</location>
        <topology evidence="1">Multi-pass membrane protein</topology>
    </subcellularLocation>
</comment>